<dbReference type="GO" id="GO:0003723">
    <property type="term" value="F:RNA binding"/>
    <property type="evidence" value="ECO:0007669"/>
    <property type="project" value="UniProtKB-UniRule"/>
</dbReference>
<feature type="domain" description="TNase-like" evidence="6">
    <location>
        <begin position="47"/>
        <end position="195"/>
    </location>
</feature>
<dbReference type="SMART" id="SM00333">
    <property type="entry name" value="TUDOR"/>
    <property type="match status" value="1"/>
</dbReference>
<dbReference type="InterPro" id="IPR002999">
    <property type="entry name" value="Tudor"/>
</dbReference>
<evidence type="ECO:0000256" key="4">
    <source>
        <dbReference type="PIRNR" id="PIRNR017179"/>
    </source>
</evidence>
<dbReference type="Pfam" id="PF00565">
    <property type="entry name" value="SNase"/>
    <property type="match status" value="4"/>
</dbReference>
<feature type="domain" description="TNase-like" evidence="6">
    <location>
        <begin position="221"/>
        <end position="356"/>
    </location>
</feature>
<keyword evidence="2 4" id="KW-0963">Cytoplasm</keyword>
<evidence type="ECO:0000313" key="8">
    <source>
        <dbReference type="Proteomes" id="UP001165122"/>
    </source>
</evidence>
<dbReference type="GO" id="GO:0005634">
    <property type="term" value="C:nucleus"/>
    <property type="evidence" value="ECO:0007669"/>
    <property type="project" value="TreeGrafter"/>
</dbReference>
<dbReference type="Pfam" id="PF00567">
    <property type="entry name" value="TUDOR"/>
    <property type="match status" value="1"/>
</dbReference>
<name>A0A9W7F959_9STRA</name>
<evidence type="ECO:0000256" key="2">
    <source>
        <dbReference type="ARBA" id="ARBA00022490"/>
    </source>
</evidence>
<dbReference type="GO" id="GO:0004518">
    <property type="term" value="F:nuclease activity"/>
    <property type="evidence" value="ECO:0007669"/>
    <property type="project" value="TreeGrafter"/>
</dbReference>
<dbReference type="GO" id="GO:0031332">
    <property type="term" value="C:RNAi effector complex"/>
    <property type="evidence" value="ECO:0007669"/>
    <property type="project" value="InterPro"/>
</dbReference>
<dbReference type="AlphaFoldDB" id="A0A9W7F959"/>
<comment type="subcellular location">
    <subcellularLocation>
        <location evidence="1 4">Cytoplasm</location>
    </subcellularLocation>
</comment>
<gene>
    <name evidence="7" type="ORF">TrLO_g357</name>
</gene>
<dbReference type="InterPro" id="IPR016685">
    <property type="entry name" value="Silence_cplx_Nase-comp_TudorSN"/>
</dbReference>
<dbReference type="Gene3D" id="2.30.30.140">
    <property type="match status" value="1"/>
</dbReference>
<keyword evidence="3" id="KW-0677">Repeat</keyword>
<feature type="region of interest" description="Disordered" evidence="5">
    <location>
        <begin position="1"/>
        <end position="44"/>
    </location>
</feature>
<dbReference type="PROSITE" id="PS50830">
    <property type="entry name" value="TNASE_3"/>
    <property type="match status" value="4"/>
</dbReference>
<dbReference type="PIRSF" id="PIRSF017179">
    <property type="entry name" value="RISC-Tudor-SN"/>
    <property type="match status" value="1"/>
</dbReference>
<dbReference type="GO" id="GO:0006402">
    <property type="term" value="P:mRNA catabolic process"/>
    <property type="evidence" value="ECO:0007669"/>
    <property type="project" value="UniProtKB-UniRule"/>
</dbReference>
<proteinExistence type="predicted"/>
<comment type="caution">
    <text evidence="7">The sequence shown here is derived from an EMBL/GenBank/DDBJ whole genome shotgun (WGS) entry which is preliminary data.</text>
</comment>
<evidence type="ECO:0000259" key="6">
    <source>
        <dbReference type="PROSITE" id="PS50830"/>
    </source>
</evidence>
<dbReference type="InterPro" id="IPR016071">
    <property type="entry name" value="Staphylococal_nuclease_OB-fold"/>
</dbReference>
<evidence type="ECO:0000256" key="3">
    <source>
        <dbReference type="ARBA" id="ARBA00022737"/>
    </source>
</evidence>
<dbReference type="GO" id="GO:0005829">
    <property type="term" value="C:cytosol"/>
    <property type="evidence" value="ECO:0007669"/>
    <property type="project" value="UniProtKB-UniRule"/>
</dbReference>
<feature type="domain" description="TNase-like" evidence="6">
    <location>
        <begin position="548"/>
        <end position="684"/>
    </location>
</feature>
<dbReference type="OrthoDB" id="10023235at2759"/>
<protein>
    <recommendedName>
        <fullName evidence="6">TNase-like domain-containing protein</fullName>
    </recommendedName>
</protein>
<dbReference type="InterPro" id="IPR035437">
    <property type="entry name" value="SNase_OB-fold_sf"/>
</dbReference>
<evidence type="ECO:0000256" key="5">
    <source>
        <dbReference type="SAM" id="MobiDB-lite"/>
    </source>
</evidence>
<feature type="compositionally biased region" description="Low complexity" evidence="5">
    <location>
        <begin position="17"/>
        <end position="36"/>
    </location>
</feature>
<sequence>MTETASTPPAPPAGIMSAASSAPAKTTAANATKSAAPPRPPMAKLPQAGMAVVKAVLSGDTVVLANTTPNPNGSTPEAIFTLSSLNAPRLGVPRAGTVDEPHAWDARMWLATELVGKTIKFECHRSAENRYYGILYKQPPQGQDKPININLQCVALGHASVKSQKQPSANEEEFLTELEAAQTSAKASMLGVHSGAGVVRQQKQAGESFNVDELVSWAGGRQVSVFIEHNFDGTRYRCSILEEGDFKFASFTLQLAGVQSPRLDADFGSHAKQFVDLRLLNRTLKVTFVGSLTSASAPPAVCVVHHPRGNIGVELLKTGFAMVSERTARMLGPVDVVAYRQAEGLAKTARAGVWQTYQKPTISGIAEATGTILEVVTGDTLIILPAGVNYDDETKLLKISLASIRSPRLGGGRKPDEPYAYECKDRLRQLCVGKQCKVTVDYEREIPMGPAGPDGTQKKEKRKMATVSVGKRACIGETLVSEGLAGVQRHRDGEERSSNYDTLCSVETAARTAKKNMHSPADPPMRKVNDLSDPKKAKAYAGFLQRSGVLKASVEYIFAGTRYKLWIPAENCTIMFALSECRSPQPSPNNPNGKPGEPFGDAARRFAKMHIGQRNVEVIAEGLTNGGVVTGRMFVGGAKKENFAANLLSEGLGSIDWRDVESTNADLVANMEAAKAAKKNLWSKEDAAEKATAPVKKEGGQPEEVKTVKISEIRNGNKFYFHEVGSPDVAKIEASMKLFKEQNGVSPGPVAFKKNKVLAALFDDGSSVDWYRAKILESSGDSYKVLYIDHGNIGKVTAQQCRNLDNGLEFTPPAARECELALVKARALNFDEGVDAARLLSSLAWGKELTARIHCSEEGRLLVTLYDPVNPVSLNSELVKAGLARVISDREAMFLGRNSQPEAVKELFEKLKEVQEGARKSRLGIWVYGDVGEDDDERARY</sequence>
<dbReference type="PANTHER" id="PTHR12302:SF2">
    <property type="entry name" value="STAPHYLOCOCCAL NUCLEASE DOMAIN-CONTAINING PROTEIN 1"/>
    <property type="match status" value="1"/>
</dbReference>
<dbReference type="SUPFAM" id="SSF63748">
    <property type="entry name" value="Tudor/PWWP/MBT"/>
    <property type="match status" value="1"/>
</dbReference>
<evidence type="ECO:0000313" key="7">
    <source>
        <dbReference type="EMBL" id="GMI05813.1"/>
    </source>
</evidence>
<feature type="region of interest" description="Disordered" evidence="5">
    <location>
        <begin position="582"/>
        <end position="601"/>
    </location>
</feature>
<dbReference type="Gene3D" id="2.40.50.90">
    <property type="match status" value="5"/>
</dbReference>
<dbReference type="Proteomes" id="UP001165122">
    <property type="component" value="Unassembled WGS sequence"/>
</dbReference>
<dbReference type="EMBL" id="BRXW01000091">
    <property type="protein sequence ID" value="GMI05813.1"/>
    <property type="molecule type" value="Genomic_DNA"/>
</dbReference>
<reference evidence="8" key="1">
    <citation type="journal article" date="2023" name="Commun. Biol.">
        <title>Genome analysis of Parmales, the sister group of diatoms, reveals the evolutionary specialization of diatoms from phago-mixotrophs to photoautotrophs.</title>
        <authorList>
            <person name="Ban H."/>
            <person name="Sato S."/>
            <person name="Yoshikawa S."/>
            <person name="Yamada K."/>
            <person name="Nakamura Y."/>
            <person name="Ichinomiya M."/>
            <person name="Sato N."/>
            <person name="Blanc-Mathieu R."/>
            <person name="Endo H."/>
            <person name="Kuwata A."/>
            <person name="Ogata H."/>
        </authorList>
    </citation>
    <scope>NUCLEOTIDE SEQUENCE [LARGE SCALE GENOMIC DNA]</scope>
    <source>
        <strain evidence="8">NIES 3700</strain>
    </source>
</reference>
<accession>A0A9W7F959</accession>
<dbReference type="PANTHER" id="PTHR12302">
    <property type="entry name" value="EBNA2 BINDING PROTEIN P100"/>
    <property type="match status" value="1"/>
</dbReference>
<dbReference type="GO" id="GO:0031047">
    <property type="term" value="P:regulatory ncRNA-mediated gene silencing"/>
    <property type="evidence" value="ECO:0007669"/>
    <property type="project" value="UniProtKB-UniRule"/>
</dbReference>
<organism evidence="7 8">
    <name type="scientific">Triparma laevis f. longispina</name>
    <dbReference type="NCBI Taxonomy" id="1714387"/>
    <lineage>
        <taxon>Eukaryota</taxon>
        <taxon>Sar</taxon>
        <taxon>Stramenopiles</taxon>
        <taxon>Ochrophyta</taxon>
        <taxon>Bolidophyceae</taxon>
        <taxon>Parmales</taxon>
        <taxon>Triparmaceae</taxon>
        <taxon>Triparma</taxon>
    </lineage>
</organism>
<keyword evidence="8" id="KW-1185">Reference proteome</keyword>
<dbReference type="SMART" id="SM00318">
    <property type="entry name" value="SNc"/>
    <property type="match status" value="4"/>
</dbReference>
<evidence type="ECO:0000256" key="1">
    <source>
        <dbReference type="ARBA" id="ARBA00004496"/>
    </source>
</evidence>
<dbReference type="SUPFAM" id="SSF50199">
    <property type="entry name" value="Staphylococcal nuclease"/>
    <property type="match status" value="5"/>
</dbReference>
<feature type="domain" description="TNase-like" evidence="6">
    <location>
        <begin position="366"/>
        <end position="520"/>
    </location>
</feature>